<feature type="compositionally biased region" description="Acidic residues" evidence="1">
    <location>
        <begin position="534"/>
        <end position="547"/>
    </location>
</feature>
<evidence type="ECO:0000313" key="3">
    <source>
        <dbReference type="EMBL" id="PPJ53216.1"/>
    </source>
</evidence>
<keyword evidence="4" id="KW-1185">Reference proteome</keyword>
<evidence type="ECO:0000313" key="4">
    <source>
        <dbReference type="Proteomes" id="UP000237631"/>
    </source>
</evidence>
<dbReference type="PANTHER" id="PTHR32487">
    <property type="entry name" value="3-OXO-DELTA(4,5)-STEROID 5-BETA-REDUCTASE"/>
    <property type="match status" value="1"/>
</dbReference>
<dbReference type="InterPro" id="IPR055222">
    <property type="entry name" value="PRISE-like_Rossmann-fold"/>
</dbReference>
<organism evidence="3 4">
    <name type="scientific">Cercospora berteroae</name>
    <dbReference type="NCBI Taxonomy" id="357750"/>
    <lineage>
        <taxon>Eukaryota</taxon>
        <taxon>Fungi</taxon>
        <taxon>Dikarya</taxon>
        <taxon>Ascomycota</taxon>
        <taxon>Pezizomycotina</taxon>
        <taxon>Dothideomycetes</taxon>
        <taxon>Dothideomycetidae</taxon>
        <taxon>Mycosphaerellales</taxon>
        <taxon>Mycosphaerellaceae</taxon>
        <taxon>Cercospora</taxon>
    </lineage>
</organism>
<feature type="domain" description="PRISE-like Rossmann-fold" evidence="2">
    <location>
        <begin position="5"/>
        <end position="277"/>
    </location>
</feature>
<feature type="region of interest" description="Disordered" evidence="1">
    <location>
        <begin position="528"/>
        <end position="547"/>
    </location>
</feature>
<dbReference type="OrthoDB" id="1731983at2759"/>
<evidence type="ECO:0000256" key="1">
    <source>
        <dbReference type="SAM" id="MobiDB-lite"/>
    </source>
</evidence>
<dbReference type="Proteomes" id="UP000237631">
    <property type="component" value="Unassembled WGS sequence"/>
</dbReference>
<dbReference type="InterPro" id="IPR036291">
    <property type="entry name" value="NAD(P)-bd_dom_sf"/>
</dbReference>
<proteinExistence type="predicted"/>
<accession>A0A2S6C0I8</accession>
<dbReference type="AlphaFoldDB" id="A0A2S6C0I8"/>
<dbReference type="STRING" id="357750.A0A2S6C0I8"/>
<dbReference type="Pfam" id="PF22917">
    <property type="entry name" value="PRISE"/>
    <property type="match status" value="1"/>
</dbReference>
<dbReference type="SUPFAM" id="SSF51735">
    <property type="entry name" value="NAD(P)-binding Rossmann-fold domains"/>
    <property type="match status" value="1"/>
</dbReference>
<reference evidence="4" key="1">
    <citation type="journal article" date="2017" name="bioRxiv">
        <title>Conservation of a gene cluster reveals novel cercosporin biosynthetic mechanisms and extends production to the genus Colletotrichum.</title>
        <authorList>
            <person name="de Jonge R."/>
            <person name="Ebert M.K."/>
            <person name="Huitt-Roehl C.R."/>
            <person name="Pal P."/>
            <person name="Suttle J.C."/>
            <person name="Spanner R.E."/>
            <person name="Neubauer J.D."/>
            <person name="Jurick W.M.II."/>
            <person name="Stott K.A."/>
            <person name="Secor G.A."/>
            <person name="Thomma B.P.H.J."/>
            <person name="Van de Peer Y."/>
            <person name="Townsend C.A."/>
            <person name="Bolton M.D."/>
        </authorList>
    </citation>
    <scope>NUCLEOTIDE SEQUENCE [LARGE SCALE GENOMIC DNA]</scope>
    <source>
        <strain evidence="4">CBS538.71</strain>
    </source>
</reference>
<evidence type="ECO:0000259" key="2">
    <source>
        <dbReference type="Pfam" id="PF22917"/>
    </source>
</evidence>
<dbReference type="Gene3D" id="3.40.50.720">
    <property type="entry name" value="NAD(P)-binding Rossmann-like Domain"/>
    <property type="match status" value="1"/>
</dbReference>
<gene>
    <name evidence="3" type="ORF">CBER1_11836</name>
</gene>
<sequence length="547" mass="62020">MGKTALITGANGISGGAILEYLVKNTSADEWTSIIATSRSPFQTTVEDPRIKFVALDFSKSSDALATEMKDACAHVTHAYFCSYVHKDDFSELNSANEALFENFVDALEQVAPKLENITLQTGGKHYYVHLMPVPSPAREEEPRLEGPIPNFYFPQEDKLFAAQKGKNWSWNVIRPEAIIGATSKPNGMNEALTIAMYFLTCREMGTEAPMPTNQRYWEGTDDVSYAPLIADLTIYASTHANCANQAFNVTNGDYFSWKYLWPRLAEYFNAQATSDQKFSKPYPKEGDLQLELSLLEWSQDKRQVWEKLCEKQNLPAAKSTFDFGTWAFQDWVFQRTWSATLSMSKARQFGWNGYIDSYQAFIETFETFKRNGLIPAPITPDFLTPTPINNGEAGIPMVGSQDPQAFAAWREGQKEALRQRWRRLQAEKDVLEKKCRALSAIQVIDLDRVLRAEKKKTEKKISILNDEEGASLVGADQHILAFWFKWQFKEGPLSPSRFLLTGLMISASFAEFIVQITGKALLEHLSVNPKEEKEEEDEEEDFPLET</sequence>
<comment type="caution">
    <text evidence="3">The sequence shown here is derived from an EMBL/GenBank/DDBJ whole genome shotgun (WGS) entry which is preliminary data.</text>
</comment>
<name>A0A2S6C0I8_9PEZI</name>
<dbReference type="PANTHER" id="PTHR32487:SF0">
    <property type="entry name" value="3-OXO-DELTA(4,5)-STEROID 5-BETA-REDUCTASE"/>
    <property type="match status" value="1"/>
</dbReference>
<protein>
    <recommendedName>
        <fullName evidence="2">PRISE-like Rossmann-fold domain-containing protein</fullName>
    </recommendedName>
</protein>
<dbReference type="EMBL" id="PNEN01001565">
    <property type="protein sequence ID" value="PPJ53216.1"/>
    <property type="molecule type" value="Genomic_DNA"/>
</dbReference>
<dbReference type="CDD" id="cd08948">
    <property type="entry name" value="5beta-POR_like_SDR_a"/>
    <property type="match status" value="1"/>
</dbReference>